<evidence type="ECO:0000256" key="1">
    <source>
        <dbReference type="ARBA" id="ARBA00022679"/>
    </source>
</evidence>
<protein>
    <recommendedName>
        <fullName evidence="4">Sulfotransferase</fullName>
    </recommendedName>
</protein>
<dbReference type="GO" id="GO:0008476">
    <property type="term" value="F:protein-tyrosine sulfotransferase activity"/>
    <property type="evidence" value="ECO:0007669"/>
    <property type="project" value="InterPro"/>
</dbReference>
<dbReference type="EMBL" id="WJJP01000415">
    <property type="protein sequence ID" value="MBD3325447.1"/>
    <property type="molecule type" value="Genomic_DNA"/>
</dbReference>
<keyword evidence="1" id="KW-0808">Transferase</keyword>
<accession>A0A9D5JX06</accession>
<sequence length="318" mass="37124">MTHNGTLPRFFIVGTGRCGTTLLRKLLVQHPDVYIPQETHWLPILANYFGMQRVPHTEIFRVVENTYMAKGKTALERILKENALEPEDFRQDLFSRFGASAGTVPDFMAVFYGLLAERNGASICGDKTPDYGFCMTMLQQFWPQAKFIHIFRDGRDVALSMSKVLSFRYLVAWEINHWFGIAYKKQYEQKQALVVRSPAPSKSWFAHWRKPIPLQQPELPLERFYELWRSRLLRIRDEAHRLSRDCYQEIRYADLLSNPIPLLRHISQFLNLPERGNWMKEASTMINAENVQKNLDTPDYVRLTSQYASDLTALGFEP</sequence>
<evidence type="ECO:0000313" key="2">
    <source>
        <dbReference type="EMBL" id="MBD3325447.1"/>
    </source>
</evidence>
<dbReference type="InterPro" id="IPR026634">
    <property type="entry name" value="TPST-like"/>
</dbReference>
<dbReference type="AlphaFoldDB" id="A0A9D5JX06"/>
<dbReference type="PANTHER" id="PTHR12788:SF10">
    <property type="entry name" value="PROTEIN-TYROSINE SULFOTRANSFERASE"/>
    <property type="match status" value="1"/>
</dbReference>
<reference evidence="2" key="1">
    <citation type="submission" date="2019-11" db="EMBL/GenBank/DDBJ databases">
        <title>Microbial mats filling the niche in hypersaline microbial mats.</title>
        <authorList>
            <person name="Wong H.L."/>
            <person name="Macleod F.I."/>
            <person name="White R.A. III"/>
            <person name="Burns B.P."/>
        </authorList>
    </citation>
    <scope>NUCLEOTIDE SEQUENCE</scope>
    <source>
        <strain evidence="2">Rbin_158</strain>
    </source>
</reference>
<dbReference type="Gene3D" id="3.40.50.300">
    <property type="entry name" value="P-loop containing nucleotide triphosphate hydrolases"/>
    <property type="match status" value="1"/>
</dbReference>
<evidence type="ECO:0008006" key="4">
    <source>
        <dbReference type="Google" id="ProtNLM"/>
    </source>
</evidence>
<dbReference type="InterPro" id="IPR027417">
    <property type="entry name" value="P-loop_NTPase"/>
</dbReference>
<dbReference type="Proteomes" id="UP000649604">
    <property type="component" value="Unassembled WGS sequence"/>
</dbReference>
<comment type="caution">
    <text evidence="2">The sequence shown here is derived from an EMBL/GenBank/DDBJ whole genome shotgun (WGS) entry which is preliminary data.</text>
</comment>
<name>A0A9D5JX06_9BACT</name>
<gene>
    <name evidence="2" type="ORF">GF339_12725</name>
</gene>
<dbReference type="PANTHER" id="PTHR12788">
    <property type="entry name" value="PROTEIN-TYROSINE SULFOTRANSFERASE 2"/>
    <property type="match status" value="1"/>
</dbReference>
<dbReference type="SUPFAM" id="SSF52540">
    <property type="entry name" value="P-loop containing nucleoside triphosphate hydrolases"/>
    <property type="match status" value="1"/>
</dbReference>
<organism evidence="2 3">
    <name type="scientific">candidate division KSB3 bacterium</name>
    <dbReference type="NCBI Taxonomy" id="2044937"/>
    <lineage>
        <taxon>Bacteria</taxon>
        <taxon>candidate division KSB3</taxon>
    </lineage>
</organism>
<evidence type="ECO:0000313" key="3">
    <source>
        <dbReference type="Proteomes" id="UP000649604"/>
    </source>
</evidence>
<proteinExistence type="predicted"/>
<dbReference type="Pfam" id="PF13469">
    <property type="entry name" value="Sulfotransfer_3"/>
    <property type="match status" value="1"/>
</dbReference>